<evidence type="ECO:0000256" key="1">
    <source>
        <dbReference type="ARBA" id="ARBA00023235"/>
    </source>
</evidence>
<dbReference type="Gene3D" id="3.20.20.150">
    <property type="entry name" value="Divalent-metal-dependent TIM barrel enzymes"/>
    <property type="match status" value="1"/>
</dbReference>
<dbReference type="InterPro" id="IPR013022">
    <property type="entry name" value="Xyl_isomerase-like_TIM-brl"/>
</dbReference>
<dbReference type="RefSeq" id="WP_379032867.1">
    <property type="nucleotide sequence ID" value="NZ_JBHRXE010000053.1"/>
</dbReference>
<sequence length="260" mass="28264">MTRFSANLGFLWADLPLPQAIRAAHRAGFHAVECHWPYAVPPEQTAAALAETGLAMLGLNTARGRPGENGLAALPGREAEARAGIEQALDYARAIGCPAVHVMAGFAEGDAAGRVFRANLDHACRLARPHGIAILIEPLNRHDAPGYFLTGSDQAARIIEAAGHDNLRLMFDCYHLQIMEGDISRRLRQHREILGHVQIAAVPDRGAPDHGELDYRHVYGVLQDLGWTRPLGAEYRPGRPTDETLGWLAAFRGPAARETS</sequence>
<proteinExistence type="inferred from homology"/>
<evidence type="ECO:0000259" key="3">
    <source>
        <dbReference type="Pfam" id="PF01261"/>
    </source>
</evidence>
<gene>
    <name evidence="4" type="ORF">ACFOMP_17390</name>
</gene>
<feature type="domain" description="Xylose isomerase-like TIM barrel" evidence="3">
    <location>
        <begin position="21"/>
        <end position="249"/>
    </location>
</feature>
<evidence type="ECO:0000256" key="2">
    <source>
        <dbReference type="PIRNR" id="PIRNR006241"/>
    </source>
</evidence>
<dbReference type="InterPro" id="IPR036237">
    <property type="entry name" value="Xyl_isomerase-like_sf"/>
</dbReference>
<organism evidence="4 5">
    <name type="scientific">Paracoccus simplex</name>
    <dbReference type="NCBI Taxonomy" id="2086346"/>
    <lineage>
        <taxon>Bacteria</taxon>
        <taxon>Pseudomonadati</taxon>
        <taxon>Pseudomonadota</taxon>
        <taxon>Alphaproteobacteria</taxon>
        <taxon>Rhodobacterales</taxon>
        <taxon>Paracoccaceae</taxon>
        <taxon>Paracoccus</taxon>
    </lineage>
</organism>
<protein>
    <submittedName>
        <fullName evidence="4">Hydroxypyruvate isomerase family protein</fullName>
    </submittedName>
</protein>
<name>A0ABV7S3C7_9RHOB</name>
<comment type="similarity">
    <text evidence="2">Belongs to the hyi family.</text>
</comment>
<comment type="caution">
    <text evidence="4">The sequence shown here is derived from an EMBL/GenBank/DDBJ whole genome shotgun (WGS) entry which is preliminary data.</text>
</comment>
<dbReference type="InterPro" id="IPR050417">
    <property type="entry name" value="Sugar_Epim/Isomerase"/>
</dbReference>
<dbReference type="Pfam" id="PF01261">
    <property type="entry name" value="AP_endonuc_2"/>
    <property type="match status" value="1"/>
</dbReference>
<dbReference type="PANTHER" id="PTHR43489">
    <property type="entry name" value="ISOMERASE"/>
    <property type="match status" value="1"/>
</dbReference>
<dbReference type="PIRSF" id="PIRSF006241">
    <property type="entry name" value="HyI"/>
    <property type="match status" value="1"/>
</dbReference>
<dbReference type="Proteomes" id="UP001595596">
    <property type="component" value="Unassembled WGS sequence"/>
</dbReference>
<keyword evidence="1 2" id="KW-0413">Isomerase</keyword>
<dbReference type="InterPro" id="IPR026040">
    <property type="entry name" value="HyI-like"/>
</dbReference>
<keyword evidence="5" id="KW-1185">Reference proteome</keyword>
<dbReference type="EMBL" id="JBHRXE010000053">
    <property type="protein sequence ID" value="MFC3571228.1"/>
    <property type="molecule type" value="Genomic_DNA"/>
</dbReference>
<dbReference type="PANTHER" id="PTHR43489:SF6">
    <property type="entry name" value="HYDROXYPYRUVATE ISOMERASE-RELATED"/>
    <property type="match status" value="1"/>
</dbReference>
<reference evidence="5" key="1">
    <citation type="journal article" date="2019" name="Int. J. Syst. Evol. Microbiol.">
        <title>The Global Catalogue of Microorganisms (GCM) 10K type strain sequencing project: providing services to taxonomists for standard genome sequencing and annotation.</title>
        <authorList>
            <consortium name="The Broad Institute Genomics Platform"/>
            <consortium name="The Broad Institute Genome Sequencing Center for Infectious Disease"/>
            <person name="Wu L."/>
            <person name="Ma J."/>
        </authorList>
    </citation>
    <scope>NUCLEOTIDE SEQUENCE [LARGE SCALE GENOMIC DNA]</scope>
    <source>
        <strain evidence="5">VKM B-3226</strain>
    </source>
</reference>
<dbReference type="GO" id="GO:0016853">
    <property type="term" value="F:isomerase activity"/>
    <property type="evidence" value="ECO:0007669"/>
    <property type="project" value="UniProtKB-KW"/>
</dbReference>
<evidence type="ECO:0000313" key="5">
    <source>
        <dbReference type="Proteomes" id="UP001595596"/>
    </source>
</evidence>
<accession>A0ABV7S3C7</accession>
<dbReference type="SUPFAM" id="SSF51658">
    <property type="entry name" value="Xylose isomerase-like"/>
    <property type="match status" value="1"/>
</dbReference>
<evidence type="ECO:0000313" key="4">
    <source>
        <dbReference type="EMBL" id="MFC3571228.1"/>
    </source>
</evidence>